<sequence>MSDNHHRFLLNAASATYGLVLRGCSLEWAMLRFTEQLWTALFSGRTLQVVCDPTLRAAAPNRAGQVTAPQLSAVMGNLDFFSPGRAKGAQTVPLP</sequence>
<comment type="caution">
    <text evidence="1">The sequence shown here is derived from an EMBL/GenBank/DDBJ whole genome shotgun (WGS) entry which is preliminary data.</text>
</comment>
<protein>
    <submittedName>
        <fullName evidence="1">Uncharacterized protein</fullName>
    </submittedName>
</protein>
<dbReference type="Proteomes" id="UP000689129">
    <property type="component" value="Unassembled WGS sequence"/>
</dbReference>
<gene>
    <name evidence="1" type="ORF">HYQ45_004483</name>
</gene>
<name>A0A8I2ZWC0_VERLO</name>
<dbReference type="EMBL" id="JAEMWZ010000074">
    <property type="protein sequence ID" value="KAG7138398.1"/>
    <property type="molecule type" value="Genomic_DNA"/>
</dbReference>
<accession>A0A8I2ZWC0</accession>
<evidence type="ECO:0000313" key="2">
    <source>
        <dbReference type="Proteomes" id="UP000689129"/>
    </source>
</evidence>
<organism evidence="1 2">
    <name type="scientific">Verticillium longisporum</name>
    <name type="common">Verticillium dahliae var. longisporum</name>
    <dbReference type="NCBI Taxonomy" id="100787"/>
    <lineage>
        <taxon>Eukaryota</taxon>
        <taxon>Fungi</taxon>
        <taxon>Dikarya</taxon>
        <taxon>Ascomycota</taxon>
        <taxon>Pezizomycotina</taxon>
        <taxon>Sordariomycetes</taxon>
        <taxon>Hypocreomycetidae</taxon>
        <taxon>Glomerellales</taxon>
        <taxon>Plectosphaerellaceae</taxon>
        <taxon>Verticillium</taxon>
    </lineage>
</organism>
<reference evidence="1" key="1">
    <citation type="journal article" date="2021" name="Mol. Plant Pathol.">
        <title>A 20-kb lineage-specific genomic region tames virulence in pathogenic amphidiploid Verticillium longisporum.</title>
        <authorList>
            <person name="Harting R."/>
            <person name="Starke J."/>
            <person name="Kusch H."/>
            <person name="Poggeler S."/>
            <person name="Maurus I."/>
            <person name="Schluter R."/>
            <person name="Landesfeind M."/>
            <person name="Bulla I."/>
            <person name="Nowrousian M."/>
            <person name="de Jonge R."/>
            <person name="Stahlhut G."/>
            <person name="Hoff K.J."/>
            <person name="Asshauer K.P."/>
            <person name="Thurmer A."/>
            <person name="Stanke M."/>
            <person name="Daniel R."/>
            <person name="Morgenstern B."/>
            <person name="Thomma B.P.H.J."/>
            <person name="Kronstad J.W."/>
            <person name="Braus-Stromeyer S.A."/>
            <person name="Braus G.H."/>
        </authorList>
    </citation>
    <scope>NUCLEOTIDE SEQUENCE</scope>
    <source>
        <strain evidence="1">Vl32</strain>
    </source>
</reference>
<proteinExistence type="predicted"/>
<dbReference type="AlphaFoldDB" id="A0A8I2ZWC0"/>
<evidence type="ECO:0000313" key="1">
    <source>
        <dbReference type="EMBL" id="KAG7138398.1"/>
    </source>
</evidence>